<dbReference type="InterPro" id="IPR055283">
    <property type="entry name" value="TAXIMIN_1/2"/>
</dbReference>
<feature type="transmembrane region" description="Helical" evidence="1">
    <location>
        <begin position="7"/>
        <end position="33"/>
    </location>
</feature>
<comment type="caution">
    <text evidence="2">The sequence shown here is derived from an EMBL/GenBank/DDBJ whole genome shotgun (WGS) entry which is preliminary data.</text>
</comment>
<reference evidence="2 3" key="1">
    <citation type="journal article" date="2019" name="G3 (Bethesda)">
        <title>Sequencing of a Wild Apple (Malus baccata) Genome Unravels the Differences Between Cultivated and Wild Apple Species Regarding Disease Resistance and Cold Tolerance.</title>
        <authorList>
            <person name="Chen X."/>
        </authorList>
    </citation>
    <scope>NUCLEOTIDE SEQUENCE [LARGE SCALE GENOMIC DNA]</scope>
    <source>
        <strain evidence="3">cv. Shandingzi</strain>
        <tissue evidence="2">Leaves</tissue>
    </source>
</reference>
<sequence>MGDCRPLGFLLGLPFALIALVLSVLGAVIWVFGTVLSCLCPCCICFSGLANLAVSLIKLPVKIITWFIDQIPC</sequence>
<evidence type="ECO:0000256" key="1">
    <source>
        <dbReference type="SAM" id="Phobius"/>
    </source>
</evidence>
<proteinExistence type="predicted"/>
<dbReference type="EMBL" id="VIEB01000605">
    <property type="protein sequence ID" value="TQD85261.1"/>
    <property type="molecule type" value="Genomic_DNA"/>
</dbReference>
<evidence type="ECO:0000313" key="3">
    <source>
        <dbReference type="Proteomes" id="UP000315295"/>
    </source>
</evidence>
<gene>
    <name evidence="2" type="ORF">C1H46_029180</name>
</gene>
<dbReference type="PANTHER" id="PTHR33834:SF4">
    <property type="entry name" value="SIGNALING PEPTIDE TAXIMIN 2"/>
    <property type="match status" value="1"/>
</dbReference>
<protein>
    <submittedName>
        <fullName evidence="2">Uncharacterized protein</fullName>
    </submittedName>
</protein>
<keyword evidence="1" id="KW-1133">Transmembrane helix</keyword>
<dbReference type="Proteomes" id="UP000315295">
    <property type="component" value="Unassembled WGS sequence"/>
</dbReference>
<dbReference type="STRING" id="106549.A0A540LFL4"/>
<evidence type="ECO:0000313" key="2">
    <source>
        <dbReference type="EMBL" id="TQD85261.1"/>
    </source>
</evidence>
<name>A0A540LFL4_MALBA</name>
<dbReference type="AlphaFoldDB" id="A0A540LFL4"/>
<accession>A0A540LFL4</accession>
<keyword evidence="1" id="KW-0812">Transmembrane</keyword>
<dbReference type="PANTHER" id="PTHR33834">
    <property type="entry name" value="SIGNALING PEPTIDE TAXIMIN 2"/>
    <property type="match status" value="1"/>
</dbReference>
<keyword evidence="1" id="KW-0472">Membrane</keyword>
<dbReference type="SMR" id="A0A540LFL4"/>
<organism evidence="2 3">
    <name type="scientific">Malus baccata</name>
    <name type="common">Siberian crab apple</name>
    <name type="synonym">Pyrus baccata</name>
    <dbReference type="NCBI Taxonomy" id="106549"/>
    <lineage>
        <taxon>Eukaryota</taxon>
        <taxon>Viridiplantae</taxon>
        <taxon>Streptophyta</taxon>
        <taxon>Embryophyta</taxon>
        <taxon>Tracheophyta</taxon>
        <taxon>Spermatophyta</taxon>
        <taxon>Magnoliopsida</taxon>
        <taxon>eudicotyledons</taxon>
        <taxon>Gunneridae</taxon>
        <taxon>Pentapetalae</taxon>
        <taxon>rosids</taxon>
        <taxon>fabids</taxon>
        <taxon>Rosales</taxon>
        <taxon>Rosaceae</taxon>
        <taxon>Amygdaloideae</taxon>
        <taxon>Maleae</taxon>
        <taxon>Malus</taxon>
    </lineage>
</organism>
<keyword evidence="3" id="KW-1185">Reference proteome</keyword>